<dbReference type="AlphaFoldDB" id="K3YLR3"/>
<dbReference type="EnsemblPlants" id="KQL01400">
    <property type="protein sequence ID" value="KQL01400"/>
    <property type="gene ID" value="SETIT_015187mg"/>
</dbReference>
<dbReference type="PANTHER" id="PTHR12606">
    <property type="entry name" value="SENTRIN/SUMO-SPECIFIC PROTEASE"/>
    <property type="match status" value="1"/>
</dbReference>
<feature type="domain" description="Ubiquitin-like protease family profile" evidence="5">
    <location>
        <begin position="103"/>
        <end position="280"/>
    </location>
</feature>
<dbReference type="PANTHER" id="PTHR12606:SF150">
    <property type="entry name" value="UBIQUITIN-LIKE PROTEASE FAMILY PROFILE DOMAIN-CONTAINING PROTEIN"/>
    <property type="match status" value="1"/>
</dbReference>
<reference evidence="6" key="2">
    <citation type="submission" date="2018-08" db="UniProtKB">
        <authorList>
            <consortium name="EnsemblPlants"/>
        </authorList>
    </citation>
    <scope>IDENTIFICATION</scope>
    <source>
        <strain evidence="6">Yugu1</strain>
    </source>
</reference>
<sequence length="583" mass="68301">MELTPTGDDGVYSMDILLELEETTPKTDYLDANKYQEGLTPDKLKDVDMSQQVLITDETNESEDAFKIPEGYECTVNDHAFIEAAKKISAEPGREELVLIDDVLVNRNHMECLFCRNAYLYDEVINAYIHLLRTQDNMINRPGGTCYLENTSMTVLMKGDGEERRNMEDMEDHYPSRGHSQVPRLAERVLSYMQHDMLFLPINIKDTHWYLAVVNARRRKIHLKGLRMQMEYTLQCTGLKDHAWPDVNVDIWDVVEVMVDRIQFDGVSCGLFMVAFIKYWTGDHLCATVDQESMVKFRTKMAATLLSTIFNERLGKPLLRNEDENIGSPSDFAEIIEPKEFQQIKQKRKSTNSHENALKPKKIDTEIDSDKQDVLLYYKDWPLKRDELAEIFYDYILTIKDPAELDMVWVRSDLPYRSVYKLGDLKVLLKRGSPMPEEFFQLRYNNKVAKHHVDLRFCKMLELTRHEKYRKHHSGKELGDVIGGWEIVKYDILGCRYFLLPWKHVNTYLLYVLDIKQKKLIVIDTKPIPKYATDVPYKHYAIQIVGFRLKFMNAFRQLKADSWEDVHKWEFERAKGIVEDTDG</sequence>
<evidence type="ECO:0000256" key="2">
    <source>
        <dbReference type="ARBA" id="ARBA00022670"/>
    </source>
</evidence>
<dbReference type="InParanoid" id="K3YLR3"/>
<organism evidence="6 7">
    <name type="scientific">Setaria italica</name>
    <name type="common">Foxtail millet</name>
    <name type="synonym">Panicum italicum</name>
    <dbReference type="NCBI Taxonomy" id="4555"/>
    <lineage>
        <taxon>Eukaryota</taxon>
        <taxon>Viridiplantae</taxon>
        <taxon>Streptophyta</taxon>
        <taxon>Embryophyta</taxon>
        <taxon>Tracheophyta</taxon>
        <taxon>Spermatophyta</taxon>
        <taxon>Magnoliopsida</taxon>
        <taxon>Liliopsida</taxon>
        <taxon>Poales</taxon>
        <taxon>Poaceae</taxon>
        <taxon>PACMAD clade</taxon>
        <taxon>Panicoideae</taxon>
        <taxon>Panicodae</taxon>
        <taxon>Paniceae</taxon>
        <taxon>Cenchrinae</taxon>
        <taxon>Setaria</taxon>
    </lineage>
</organism>
<accession>K3YLR3</accession>
<dbReference type="InterPro" id="IPR003653">
    <property type="entry name" value="Peptidase_C48_C"/>
</dbReference>
<keyword evidence="2" id="KW-0645">Protease</keyword>
<dbReference type="InterPro" id="IPR038765">
    <property type="entry name" value="Papain-like_cys_pep_sf"/>
</dbReference>
<dbReference type="GO" id="GO:0005634">
    <property type="term" value="C:nucleus"/>
    <property type="evidence" value="ECO:0000318"/>
    <property type="project" value="GO_Central"/>
</dbReference>
<dbReference type="eggNOG" id="KOG0778">
    <property type="taxonomic scope" value="Eukaryota"/>
</dbReference>
<dbReference type="PROSITE" id="PS50600">
    <property type="entry name" value="ULP_PROTEASE"/>
    <property type="match status" value="1"/>
</dbReference>
<keyword evidence="4" id="KW-0788">Thiol protease</keyword>
<dbReference type="GO" id="GO:0016929">
    <property type="term" value="F:deSUMOylase activity"/>
    <property type="evidence" value="ECO:0000318"/>
    <property type="project" value="GO_Central"/>
</dbReference>
<reference evidence="7" key="1">
    <citation type="journal article" date="2012" name="Nat. Biotechnol.">
        <title>Reference genome sequence of the model plant Setaria.</title>
        <authorList>
            <person name="Bennetzen J.L."/>
            <person name="Schmutz J."/>
            <person name="Wang H."/>
            <person name="Percifield R."/>
            <person name="Hawkins J."/>
            <person name="Pontaroli A.C."/>
            <person name="Estep M."/>
            <person name="Feng L."/>
            <person name="Vaughn J.N."/>
            <person name="Grimwood J."/>
            <person name="Jenkins J."/>
            <person name="Barry K."/>
            <person name="Lindquist E."/>
            <person name="Hellsten U."/>
            <person name="Deshpande S."/>
            <person name="Wang X."/>
            <person name="Wu X."/>
            <person name="Mitros T."/>
            <person name="Triplett J."/>
            <person name="Yang X."/>
            <person name="Ye C.Y."/>
            <person name="Mauro-Herrera M."/>
            <person name="Wang L."/>
            <person name="Li P."/>
            <person name="Sharma M."/>
            <person name="Sharma R."/>
            <person name="Ronald P.C."/>
            <person name="Panaud O."/>
            <person name="Kellogg E.A."/>
            <person name="Brutnell T.P."/>
            <person name="Doust A.N."/>
            <person name="Tuskan G.A."/>
            <person name="Rokhsar D."/>
            <person name="Devos K.M."/>
        </authorList>
    </citation>
    <scope>NUCLEOTIDE SEQUENCE [LARGE SCALE GENOMIC DNA]</scope>
    <source>
        <strain evidence="7">cv. Yugu1</strain>
    </source>
</reference>
<proteinExistence type="inferred from homology"/>
<dbReference type="Gene3D" id="3.40.395.10">
    <property type="entry name" value="Adenoviral Proteinase, Chain A"/>
    <property type="match status" value="1"/>
</dbReference>
<dbReference type="Pfam" id="PF02902">
    <property type="entry name" value="Peptidase_C48"/>
    <property type="match status" value="1"/>
</dbReference>
<evidence type="ECO:0000259" key="5">
    <source>
        <dbReference type="PROSITE" id="PS50600"/>
    </source>
</evidence>
<keyword evidence="7" id="KW-1185">Reference proteome</keyword>
<dbReference type="OMA" id="AEIFYDY"/>
<protein>
    <recommendedName>
        <fullName evidence="5">Ubiquitin-like protease family profile domain-containing protein</fullName>
    </recommendedName>
</protein>
<dbReference type="SUPFAM" id="SSF54001">
    <property type="entry name" value="Cysteine proteinases"/>
    <property type="match status" value="1"/>
</dbReference>
<evidence type="ECO:0000313" key="7">
    <source>
        <dbReference type="Proteomes" id="UP000004995"/>
    </source>
</evidence>
<evidence type="ECO:0000256" key="3">
    <source>
        <dbReference type="ARBA" id="ARBA00022801"/>
    </source>
</evidence>
<dbReference type="HOGENOM" id="CLU_017472_5_0_1"/>
<name>K3YLR3_SETIT</name>
<dbReference type="GO" id="GO:0006508">
    <property type="term" value="P:proteolysis"/>
    <property type="evidence" value="ECO:0007669"/>
    <property type="project" value="UniProtKB-KW"/>
</dbReference>
<evidence type="ECO:0000256" key="4">
    <source>
        <dbReference type="ARBA" id="ARBA00022807"/>
    </source>
</evidence>
<dbReference type="Gramene" id="KQL01400">
    <property type="protein sequence ID" value="KQL01400"/>
    <property type="gene ID" value="SETIT_015187mg"/>
</dbReference>
<dbReference type="EMBL" id="AGNK02003728">
    <property type="status" value="NOT_ANNOTATED_CDS"/>
    <property type="molecule type" value="Genomic_DNA"/>
</dbReference>
<dbReference type="Proteomes" id="UP000004995">
    <property type="component" value="Unassembled WGS sequence"/>
</dbReference>
<evidence type="ECO:0000256" key="1">
    <source>
        <dbReference type="ARBA" id="ARBA00005234"/>
    </source>
</evidence>
<keyword evidence="3" id="KW-0378">Hydrolase</keyword>
<evidence type="ECO:0000313" key="6">
    <source>
        <dbReference type="EnsemblPlants" id="KQL01400"/>
    </source>
</evidence>
<comment type="similarity">
    <text evidence="1">Belongs to the peptidase C48 family.</text>
</comment>
<dbReference type="GO" id="GO:0016926">
    <property type="term" value="P:protein desumoylation"/>
    <property type="evidence" value="ECO:0000318"/>
    <property type="project" value="GO_Central"/>
</dbReference>